<dbReference type="EMBL" id="RZNZ01000006">
    <property type="protein sequence ID" value="KAA8820881.1"/>
    <property type="molecule type" value="Genomic_DNA"/>
</dbReference>
<dbReference type="InterPro" id="IPR036291">
    <property type="entry name" value="NAD(P)-bd_dom_sf"/>
</dbReference>
<keyword evidence="6" id="KW-1185">Reference proteome</keyword>
<dbReference type="Proteomes" id="UP000345527">
    <property type="component" value="Unassembled WGS sequence"/>
</dbReference>
<dbReference type="OrthoDB" id="5738121at2"/>
<comment type="caution">
    <text evidence="4">The sequence shown here is derived from an EMBL/GenBank/DDBJ whole genome shotgun (WGS) entry which is preliminary data.</text>
</comment>
<dbReference type="AlphaFoldDB" id="A0A5J5DVN4"/>
<organism evidence="4 5">
    <name type="scientific">Bifidobacterium vespertilionis</name>
    <dbReference type="NCBI Taxonomy" id="2562524"/>
    <lineage>
        <taxon>Bacteria</taxon>
        <taxon>Bacillati</taxon>
        <taxon>Actinomycetota</taxon>
        <taxon>Actinomycetes</taxon>
        <taxon>Bifidobacteriales</taxon>
        <taxon>Bifidobacteriaceae</taxon>
        <taxon>Bifidobacterium</taxon>
    </lineage>
</organism>
<dbReference type="GO" id="GO:0016491">
    <property type="term" value="F:oxidoreductase activity"/>
    <property type="evidence" value="ECO:0007669"/>
    <property type="project" value="UniProtKB-KW"/>
</dbReference>
<accession>A0A5J5DVN4</accession>
<evidence type="ECO:0000313" key="3">
    <source>
        <dbReference type="EMBL" id="KAA8820881.1"/>
    </source>
</evidence>
<keyword evidence="1" id="KW-0560">Oxidoreductase</keyword>
<name>A0A5J5DVN4_9BIFI</name>
<dbReference type="RefSeq" id="WP_150354491.1">
    <property type="nucleotide sequence ID" value="NZ_RZNZ01000006.1"/>
</dbReference>
<protein>
    <submittedName>
        <fullName evidence="4">Diguanylate cyclase</fullName>
    </submittedName>
</protein>
<evidence type="ECO:0000313" key="5">
    <source>
        <dbReference type="Proteomes" id="UP000345527"/>
    </source>
</evidence>
<evidence type="ECO:0000259" key="2">
    <source>
        <dbReference type="Pfam" id="PF03807"/>
    </source>
</evidence>
<sequence length="205" mass="20549">MTTITVLGAGNIGSAVAGIAAKSGETVQVIDRDAAKAQTAAGNGTGSVWGAAIEGDIVVLALPYPAYADAIAAYGPQLAGKVVVDPSNPIDFSTFDSVVPAEYGSAAAELAAKLKDAKIVKAFNTNFAATLASGEIDGTPTTVAVASDDEDAKKAVAGFVQAAGLRTVDAGPLKRAANLEGMGALQIFLGITEQTPWPAGFKIVK</sequence>
<evidence type="ECO:0000313" key="4">
    <source>
        <dbReference type="EMBL" id="KAA8822733.1"/>
    </source>
</evidence>
<evidence type="ECO:0000256" key="1">
    <source>
        <dbReference type="ARBA" id="ARBA00023002"/>
    </source>
</evidence>
<evidence type="ECO:0000313" key="6">
    <source>
        <dbReference type="Proteomes" id="UP000374630"/>
    </source>
</evidence>
<dbReference type="EMBL" id="RZOA01000016">
    <property type="protein sequence ID" value="KAA8822733.1"/>
    <property type="molecule type" value="Genomic_DNA"/>
</dbReference>
<feature type="domain" description="Pyrroline-5-carboxylate reductase catalytic N-terminal" evidence="2">
    <location>
        <begin position="3"/>
        <end position="89"/>
    </location>
</feature>
<reference evidence="5 6" key="1">
    <citation type="journal article" date="2019" name="Syst. Appl. Microbiol.">
        <title>Characterization of Bifidobacterium species in feaces of the Egyptian fruit bat: Description of B. vespertilionis sp. nov. and B. rousetti sp. nov.</title>
        <authorList>
            <person name="Modesto M."/>
            <person name="Satti M."/>
            <person name="Watanabe K."/>
            <person name="Puglisi E."/>
            <person name="Morelli L."/>
            <person name="Huang C.-H."/>
            <person name="Liou J.-S."/>
            <person name="Miyashita M."/>
            <person name="Tamura T."/>
            <person name="Saito S."/>
            <person name="Mori K."/>
            <person name="Huang L."/>
            <person name="Sciavilla P."/>
            <person name="Sandri C."/>
            <person name="Spiezio C."/>
            <person name="Vitali F."/>
            <person name="Cavalieri D."/>
            <person name="Perpetuini G."/>
            <person name="Tofalo R."/>
            <person name="Bonetti A."/>
            <person name="Arita M."/>
            <person name="Mattarelli P."/>
        </authorList>
    </citation>
    <scope>NUCLEOTIDE SEQUENCE [LARGE SCALE GENOMIC DNA]</scope>
    <source>
        <strain evidence="3 6">RST16</strain>
        <strain evidence="4 5">RST8</strain>
    </source>
</reference>
<dbReference type="InterPro" id="IPR028939">
    <property type="entry name" value="P5C_Rdtase_cat_N"/>
</dbReference>
<dbReference type="SUPFAM" id="SSF51735">
    <property type="entry name" value="NAD(P)-binding Rossmann-fold domains"/>
    <property type="match status" value="1"/>
</dbReference>
<dbReference type="PANTHER" id="PTHR14239">
    <property type="entry name" value="DUDULIN-RELATED"/>
    <property type="match status" value="1"/>
</dbReference>
<proteinExistence type="predicted"/>
<dbReference type="InterPro" id="IPR051267">
    <property type="entry name" value="STEAP_metalloreductase"/>
</dbReference>
<dbReference type="PANTHER" id="PTHR14239:SF10">
    <property type="entry name" value="REDUCTASE"/>
    <property type="match status" value="1"/>
</dbReference>
<gene>
    <name evidence="4" type="ORF">EM848_08425</name>
    <name evidence="3" type="ORF">EMO90_05265</name>
</gene>
<dbReference type="Gene3D" id="3.40.50.720">
    <property type="entry name" value="NAD(P)-binding Rossmann-like Domain"/>
    <property type="match status" value="1"/>
</dbReference>
<dbReference type="Proteomes" id="UP000374630">
    <property type="component" value="Unassembled WGS sequence"/>
</dbReference>
<dbReference type="Pfam" id="PF03807">
    <property type="entry name" value="F420_oxidored"/>
    <property type="match status" value="1"/>
</dbReference>